<sequence>MDLGPTLFPIVFAAICGRSMKMIARYLAEKGARLGTLELLNASQSVWGTFESQVLMRHLSFVGANLLFLWALSPLGGQASLRIMKRDLQQSHAITGLRYLSTGPAATARGLALSLTEVGQYADTGALYTAALLAPLSTKTGPQDTWGNVKIPRLEALNDSMTDATGWIPVPANISSPETYSSLVGLPIVGLPSNATSNFTMEANYLSVSCGDFEQFPYPGAKNSTSIGDGTDWVALDKIVPPQIWQDKSSNDPFGQLGRRASFFLDTDRSWAWALSSDAESEALLGRLDGFFGHLNRSRLSGDEEKRERKLYYVSKYAKDPGANRFGLNKAECSVSQNHVEAQIFCDKARCTCVKVRKSMTDTRPTALTGFEHGAILTKFATEFPKAVNFAIGSSPTEHFLVNSSAFPFNQQVGESRLDVQYTNVSVVAPDVFSKRLSLVLNTYYQLSTQPAGYWGSLSSNLSAYGPDTIPVNDIDHYLPNNLSATGHSFFDWYPTFDKDAFDDKSPFVGASTTGNLTSVEEVFVCNFAWVALLFSASTVLLVTGVAALVMKRLTLGPEVFGFVTSMTYENPFVKVPEGGSTLDAMERARIMRDVEVYVADVAGEKDLGHVAFAAGVPLRKLERSRTYA</sequence>
<gene>
    <name evidence="2" type="ORF">SLS60_000310</name>
</gene>
<feature type="transmembrane region" description="Helical" evidence="1">
    <location>
        <begin position="528"/>
        <end position="551"/>
    </location>
</feature>
<organism evidence="2 3">
    <name type="scientific">Paraconiothyrium brasiliense</name>
    <dbReference type="NCBI Taxonomy" id="300254"/>
    <lineage>
        <taxon>Eukaryota</taxon>
        <taxon>Fungi</taxon>
        <taxon>Dikarya</taxon>
        <taxon>Ascomycota</taxon>
        <taxon>Pezizomycotina</taxon>
        <taxon>Dothideomycetes</taxon>
        <taxon>Pleosporomycetidae</taxon>
        <taxon>Pleosporales</taxon>
        <taxon>Massarineae</taxon>
        <taxon>Didymosphaeriaceae</taxon>
        <taxon>Paraconiothyrium</taxon>
    </lineage>
</organism>
<accession>A0ABR3S7B8</accession>
<comment type="caution">
    <text evidence="2">The sequence shown here is derived from an EMBL/GenBank/DDBJ whole genome shotgun (WGS) entry which is preliminary data.</text>
</comment>
<keyword evidence="1" id="KW-1133">Transmembrane helix</keyword>
<reference evidence="2 3" key="1">
    <citation type="submission" date="2024-02" db="EMBL/GenBank/DDBJ databases">
        <title>De novo assembly and annotation of 12 fungi associated with fruit tree decline syndrome in Ontario, Canada.</title>
        <authorList>
            <person name="Sulman M."/>
            <person name="Ellouze W."/>
            <person name="Ilyukhin E."/>
        </authorList>
    </citation>
    <scope>NUCLEOTIDE SEQUENCE [LARGE SCALE GENOMIC DNA]</scope>
    <source>
        <strain evidence="2 3">M42-189</strain>
    </source>
</reference>
<name>A0ABR3S7B8_9PLEO</name>
<protein>
    <submittedName>
        <fullName evidence="2">Uncharacterized protein</fullName>
    </submittedName>
</protein>
<keyword evidence="1" id="KW-0812">Transmembrane</keyword>
<evidence type="ECO:0000313" key="2">
    <source>
        <dbReference type="EMBL" id="KAL1612087.1"/>
    </source>
</evidence>
<dbReference type="EMBL" id="JAKJXO020000001">
    <property type="protein sequence ID" value="KAL1612087.1"/>
    <property type="molecule type" value="Genomic_DNA"/>
</dbReference>
<proteinExistence type="predicted"/>
<keyword evidence="1" id="KW-0472">Membrane</keyword>
<evidence type="ECO:0000313" key="3">
    <source>
        <dbReference type="Proteomes" id="UP001521785"/>
    </source>
</evidence>
<evidence type="ECO:0000256" key="1">
    <source>
        <dbReference type="SAM" id="Phobius"/>
    </source>
</evidence>
<dbReference type="Proteomes" id="UP001521785">
    <property type="component" value="Unassembled WGS sequence"/>
</dbReference>
<keyword evidence="3" id="KW-1185">Reference proteome</keyword>